<keyword evidence="1" id="KW-0805">Transcription regulation</keyword>
<dbReference type="OrthoDB" id="581549at2"/>
<proteinExistence type="predicted"/>
<dbReference type="Gene3D" id="1.10.10.10">
    <property type="entry name" value="Winged helix-like DNA-binding domain superfamily/Winged helix DNA-binding domain"/>
    <property type="match status" value="1"/>
</dbReference>
<dbReference type="Gene3D" id="2.60.120.10">
    <property type="entry name" value="Jelly Rolls"/>
    <property type="match status" value="1"/>
</dbReference>
<dbReference type="InterPro" id="IPR014710">
    <property type="entry name" value="RmlC-like_jellyroll"/>
</dbReference>
<dbReference type="EMBL" id="MRCC01000008">
    <property type="protein sequence ID" value="OKH26306.1"/>
    <property type="molecule type" value="Genomic_DNA"/>
</dbReference>
<accession>A0A1U7HRU2</accession>
<evidence type="ECO:0000256" key="3">
    <source>
        <dbReference type="ARBA" id="ARBA00023163"/>
    </source>
</evidence>
<dbReference type="RefSeq" id="WP_073549454.1">
    <property type="nucleotide sequence ID" value="NZ_CAWMVK010000042.1"/>
</dbReference>
<evidence type="ECO:0000313" key="5">
    <source>
        <dbReference type="EMBL" id="OKH26306.1"/>
    </source>
</evidence>
<feature type="domain" description="HTH crp-type" evidence="4">
    <location>
        <begin position="115"/>
        <end position="188"/>
    </location>
</feature>
<dbReference type="STRING" id="247279.NIES1031_11065"/>
<dbReference type="PROSITE" id="PS00042">
    <property type="entry name" value="HTH_CRP_1"/>
    <property type="match status" value="1"/>
</dbReference>
<protein>
    <submittedName>
        <fullName evidence="5">Replication/maintenance protein</fullName>
    </submittedName>
</protein>
<keyword evidence="6" id="KW-1185">Reference proteome</keyword>
<gene>
    <name evidence="5" type="ORF">NIES1031_11065</name>
</gene>
<dbReference type="CDD" id="cd00092">
    <property type="entry name" value="HTH_CRP"/>
    <property type="match status" value="1"/>
</dbReference>
<sequence length="188" mass="21635">MAFVTHTPTSPANWSQFTFSRGDKIPLQPNVLLRIERGAVRSLTWSEEGTTVTLGYWGAGDVIGQPLSRIQPYQIECLTSVEVTYVPALQWCQIIDNILRNVQQAEELLCIVRHERIPNRLLQLLSWLASKFGRSVDQGQLIDLRLTHQEIAEVIGTTRVTVTRMLARFEEEGIIYRPRRHFILLRRV</sequence>
<keyword evidence="3" id="KW-0804">Transcription</keyword>
<comment type="caution">
    <text evidence="5">The sequence shown here is derived from an EMBL/GenBank/DDBJ whole genome shotgun (WGS) entry which is preliminary data.</text>
</comment>
<evidence type="ECO:0000256" key="1">
    <source>
        <dbReference type="ARBA" id="ARBA00023015"/>
    </source>
</evidence>
<dbReference type="PROSITE" id="PS51063">
    <property type="entry name" value="HTH_CRP_2"/>
    <property type="match status" value="1"/>
</dbReference>
<organism evidence="5 6">
    <name type="scientific">Chroogloeocystis siderophila 5.2 s.c.1</name>
    <dbReference type="NCBI Taxonomy" id="247279"/>
    <lineage>
        <taxon>Bacteria</taxon>
        <taxon>Bacillati</taxon>
        <taxon>Cyanobacteriota</taxon>
        <taxon>Cyanophyceae</taxon>
        <taxon>Oscillatoriophycideae</taxon>
        <taxon>Chroococcales</taxon>
        <taxon>Chroococcaceae</taxon>
        <taxon>Chroogloeocystis</taxon>
    </lineage>
</organism>
<dbReference type="SMART" id="SM00419">
    <property type="entry name" value="HTH_CRP"/>
    <property type="match status" value="1"/>
</dbReference>
<dbReference type="InterPro" id="IPR012318">
    <property type="entry name" value="HTH_CRP"/>
</dbReference>
<keyword evidence="2" id="KW-0238">DNA-binding</keyword>
<name>A0A1U7HRU2_9CHRO</name>
<reference evidence="5 6" key="1">
    <citation type="submission" date="2016-11" db="EMBL/GenBank/DDBJ databases">
        <title>Draft Genome Sequences of Nine Cyanobacterial Strains from Diverse Habitats.</title>
        <authorList>
            <person name="Zhu T."/>
            <person name="Hou S."/>
            <person name="Lu X."/>
            <person name="Hess W.R."/>
        </authorList>
    </citation>
    <scope>NUCLEOTIDE SEQUENCE [LARGE SCALE GENOMIC DNA]</scope>
    <source>
        <strain evidence="5 6">5.2 s.c.1</strain>
    </source>
</reference>
<dbReference type="Proteomes" id="UP000185984">
    <property type="component" value="Unassembled WGS sequence"/>
</dbReference>
<evidence type="ECO:0000256" key="2">
    <source>
        <dbReference type="ARBA" id="ARBA00023125"/>
    </source>
</evidence>
<dbReference type="AlphaFoldDB" id="A0A1U7HRU2"/>
<dbReference type="InterPro" id="IPR036390">
    <property type="entry name" value="WH_DNA-bd_sf"/>
</dbReference>
<dbReference type="SUPFAM" id="SSF46785">
    <property type="entry name" value="Winged helix' DNA-binding domain"/>
    <property type="match status" value="1"/>
</dbReference>
<dbReference type="PRINTS" id="PR00034">
    <property type="entry name" value="HTHCRP"/>
</dbReference>
<evidence type="ECO:0000259" key="4">
    <source>
        <dbReference type="PROSITE" id="PS51063"/>
    </source>
</evidence>
<dbReference type="SUPFAM" id="SSF51206">
    <property type="entry name" value="cAMP-binding domain-like"/>
    <property type="match status" value="1"/>
</dbReference>
<dbReference type="InterPro" id="IPR018490">
    <property type="entry name" value="cNMP-bd_dom_sf"/>
</dbReference>
<dbReference type="InterPro" id="IPR018335">
    <property type="entry name" value="Tscrpt_reg_HTH_Crp-type_CS"/>
</dbReference>
<dbReference type="Pfam" id="PF13545">
    <property type="entry name" value="HTH_Crp_2"/>
    <property type="match status" value="1"/>
</dbReference>
<evidence type="ECO:0000313" key="6">
    <source>
        <dbReference type="Proteomes" id="UP000185984"/>
    </source>
</evidence>
<dbReference type="GO" id="GO:0003700">
    <property type="term" value="F:DNA-binding transcription factor activity"/>
    <property type="evidence" value="ECO:0007669"/>
    <property type="project" value="InterPro"/>
</dbReference>
<dbReference type="GO" id="GO:0003677">
    <property type="term" value="F:DNA binding"/>
    <property type="evidence" value="ECO:0007669"/>
    <property type="project" value="UniProtKB-KW"/>
</dbReference>
<dbReference type="InterPro" id="IPR036388">
    <property type="entry name" value="WH-like_DNA-bd_sf"/>
</dbReference>